<evidence type="ECO:0000313" key="8">
    <source>
        <dbReference type="EMBL" id="PIP24752.1"/>
    </source>
</evidence>
<dbReference type="EMBL" id="PCRR01000005">
    <property type="protein sequence ID" value="PIP24752.1"/>
    <property type="molecule type" value="Genomic_DNA"/>
</dbReference>
<evidence type="ECO:0000256" key="1">
    <source>
        <dbReference type="ARBA" id="ARBA00001966"/>
    </source>
</evidence>
<dbReference type="PANTHER" id="PTHR30352:SF13">
    <property type="entry name" value="GLYCYL-RADICAL ENZYME ACTIVATING ENZYME YJJW-RELATED"/>
    <property type="match status" value="1"/>
</dbReference>
<dbReference type="GO" id="GO:0046872">
    <property type="term" value="F:metal ion binding"/>
    <property type="evidence" value="ECO:0007669"/>
    <property type="project" value="UniProtKB-KW"/>
</dbReference>
<accession>A0A2G9YZU9</accession>
<evidence type="ECO:0000256" key="4">
    <source>
        <dbReference type="ARBA" id="ARBA00022723"/>
    </source>
</evidence>
<reference evidence="8 9" key="1">
    <citation type="submission" date="2017-09" db="EMBL/GenBank/DDBJ databases">
        <title>Depth-based differentiation of microbial function through sediment-hosted aquifers and enrichment of novel symbionts in the deep terrestrial subsurface.</title>
        <authorList>
            <person name="Probst A.J."/>
            <person name="Ladd B."/>
            <person name="Jarett J.K."/>
            <person name="Geller-Mcgrath D.E."/>
            <person name="Sieber C.M."/>
            <person name="Emerson J.B."/>
            <person name="Anantharaman K."/>
            <person name="Thomas B.C."/>
            <person name="Malmstrom R."/>
            <person name="Stieglmeier M."/>
            <person name="Klingl A."/>
            <person name="Woyke T."/>
            <person name="Ryan C.M."/>
            <person name="Banfield J.F."/>
        </authorList>
    </citation>
    <scope>NUCLEOTIDE SEQUENCE [LARGE SCALE GENOMIC DNA]</scope>
    <source>
        <strain evidence="8">CG23_combo_of_CG06-09_8_20_14_all_36_125</strain>
    </source>
</reference>
<evidence type="ECO:0000256" key="3">
    <source>
        <dbReference type="ARBA" id="ARBA00022691"/>
    </source>
</evidence>
<dbReference type="SUPFAM" id="SSF102114">
    <property type="entry name" value="Radical SAM enzymes"/>
    <property type="match status" value="1"/>
</dbReference>
<comment type="cofactor">
    <cofactor evidence="1">
        <name>[4Fe-4S] cluster</name>
        <dbReference type="ChEBI" id="CHEBI:49883"/>
    </cofactor>
</comment>
<keyword evidence="6" id="KW-0411">Iron-sulfur</keyword>
<dbReference type="AlphaFoldDB" id="A0A2G9YZU9"/>
<dbReference type="Gene3D" id="3.20.20.70">
    <property type="entry name" value="Aldolase class I"/>
    <property type="match status" value="1"/>
</dbReference>
<dbReference type="SFLD" id="SFLDG01094">
    <property type="entry name" value="Uncharacterised_Radical_SAM_Su"/>
    <property type="match status" value="1"/>
</dbReference>
<dbReference type="PROSITE" id="PS51918">
    <property type="entry name" value="RADICAL_SAM"/>
    <property type="match status" value="1"/>
</dbReference>
<dbReference type="GO" id="GO:0051539">
    <property type="term" value="F:4 iron, 4 sulfur cluster binding"/>
    <property type="evidence" value="ECO:0007669"/>
    <property type="project" value="UniProtKB-KW"/>
</dbReference>
<feature type="non-terminal residue" evidence="8">
    <location>
        <position position="172"/>
    </location>
</feature>
<dbReference type="InterPro" id="IPR034457">
    <property type="entry name" value="Organic_radical-activating"/>
</dbReference>
<dbReference type="InterPro" id="IPR058240">
    <property type="entry name" value="rSAM_sf"/>
</dbReference>
<dbReference type="InterPro" id="IPR007197">
    <property type="entry name" value="rSAM"/>
</dbReference>
<dbReference type="Pfam" id="PF04055">
    <property type="entry name" value="Radical_SAM"/>
    <property type="match status" value="1"/>
</dbReference>
<evidence type="ECO:0000256" key="6">
    <source>
        <dbReference type="ARBA" id="ARBA00023014"/>
    </source>
</evidence>
<dbReference type="InterPro" id="IPR013785">
    <property type="entry name" value="Aldolase_TIM"/>
</dbReference>
<dbReference type="SFLD" id="SFLDS00029">
    <property type="entry name" value="Radical_SAM"/>
    <property type="match status" value="1"/>
</dbReference>
<keyword evidence="2" id="KW-0004">4Fe-4S</keyword>
<evidence type="ECO:0000256" key="5">
    <source>
        <dbReference type="ARBA" id="ARBA00023004"/>
    </source>
</evidence>
<proteinExistence type="predicted"/>
<dbReference type="GO" id="GO:0003824">
    <property type="term" value="F:catalytic activity"/>
    <property type="evidence" value="ECO:0007669"/>
    <property type="project" value="InterPro"/>
</dbReference>
<dbReference type="CDD" id="cd01335">
    <property type="entry name" value="Radical_SAM"/>
    <property type="match status" value="1"/>
</dbReference>
<dbReference type="SFLD" id="SFLDG01067">
    <property type="entry name" value="SPASM/twitch_domain_containing"/>
    <property type="match status" value="1"/>
</dbReference>
<gene>
    <name evidence="8" type="ORF">COX33_00165</name>
</gene>
<dbReference type="PANTHER" id="PTHR30352">
    <property type="entry name" value="PYRUVATE FORMATE-LYASE-ACTIVATING ENZYME"/>
    <property type="match status" value="1"/>
</dbReference>
<dbReference type="InterPro" id="IPR012840">
    <property type="entry name" value="NrdG2"/>
</dbReference>
<protein>
    <submittedName>
        <fullName evidence="8">Anaerobic ribonucleoside-triphosphate reductase activating protein</fullName>
    </submittedName>
</protein>
<sequence length="172" mass="19762">MEIGGLQKVTLIDYPGRIAATVFLCGCNFKCPWCYSSELVLPEKIKKQPKISEREFFKYLKDRKKLLDGLVLCGGEPTINKKLPSFIKKIKKMGFLIKLDTNGSDPKILKKLIDEKLIDYVAMDLKGPKERYSEFSGRKVDVKKIQKSIDILKENKVDYEFRSTIVPSLHTK</sequence>
<keyword evidence="3" id="KW-0949">S-adenosyl-L-methionine</keyword>
<keyword evidence="4" id="KW-0479">Metal-binding</keyword>
<name>A0A2G9YZU9_9BACT</name>
<feature type="domain" description="Radical SAM core" evidence="7">
    <location>
        <begin position="14"/>
        <end position="172"/>
    </location>
</feature>
<evidence type="ECO:0000256" key="2">
    <source>
        <dbReference type="ARBA" id="ARBA00022485"/>
    </source>
</evidence>
<comment type="caution">
    <text evidence="8">The sequence shown here is derived from an EMBL/GenBank/DDBJ whole genome shotgun (WGS) entry which is preliminary data.</text>
</comment>
<dbReference type="NCBIfam" id="TIGR02495">
    <property type="entry name" value="NrdG2"/>
    <property type="match status" value="1"/>
</dbReference>
<organism evidence="8 9">
    <name type="scientific">Candidatus Nealsonbacteria bacterium CG23_combo_of_CG06-09_8_20_14_all_36_125</name>
    <dbReference type="NCBI Taxonomy" id="1974719"/>
    <lineage>
        <taxon>Bacteria</taxon>
        <taxon>Candidatus Nealsoniibacteriota</taxon>
    </lineage>
</organism>
<dbReference type="Proteomes" id="UP000237258">
    <property type="component" value="Unassembled WGS sequence"/>
</dbReference>
<evidence type="ECO:0000313" key="9">
    <source>
        <dbReference type="Proteomes" id="UP000237258"/>
    </source>
</evidence>
<keyword evidence="5" id="KW-0408">Iron</keyword>
<evidence type="ECO:0000259" key="7">
    <source>
        <dbReference type="PROSITE" id="PS51918"/>
    </source>
</evidence>